<keyword evidence="1" id="KW-0694">RNA-binding</keyword>
<gene>
    <name evidence="2" type="ORF">PT974_00523</name>
</gene>
<dbReference type="PANTHER" id="PTHR13734">
    <property type="entry name" value="TRNA-NUCLEOTIDYLTRANSFERASE"/>
    <property type="match status" value="1"/>
</dbReference>
<comment type="caution">
    <text evidence="2">The sequence shown here is derived from an EMBL/GenBank/DDBJ whole genome shotgun (WGS) entry which is preliminary data.</text>
</comment>
<dbReference type="PANTHER" id="PTHR13734:SF5">
    <property type="entry name" value="CCA TRNA NUCLEOTIDYLTRANSFERASE, MITOCHONDRIAL"/>
    <property type="match status" value="1"/>
</dbReference>
<evidence type="ECO:0000256" key="1">
    <source>
        <dbReference type="ARBA" id="ARBA00022884"/>
    </source>
</evidence>
<sequence>MIAREGFRAPNKLTAVMAACHRHHAEILELKVAVSNKAPYLQERDKFGMAIRKWEAQGGMWKLQVLVVMLMEATKCLETWSPPGNQERDRFVQGWQAFLDHLEKLDVYDAPNLKRLLDGRLLAKALGIRPGIWTGKALDICMSWQLRHPGEEDTAGAIEEVKRKRDELGITLPTAK</sequence>
<evidence type="ECO:0000313" key="2">
    <source>
        <dbReference type="EMBL" id="KAK5998151.1"/>
    </source>
</evidence>
<proteinExistence type="predicted"/>
<dbReference type="EMBL" id="JAVFKD010000001">
    <property type="protein sequence ID" value="KAK5998151.1"/>
    <property type="molecule type" value="Genomic_DNA"/>
</dbReference>
<keyword evidence="3" id="KW-1185">Reference proteome</keyword>
<organism evidence="2 3">
    <name type="scientific">Cladobotryum mycophilum</name>
    <dbReference type="NCBI Taxonomy" id="491253"/>
    <lineage>
        <taxon>Eukaryota</taxon>
        <taxon>Fungi</taxon>
        <taxon>Dikarya</taxon>
        <taxon>Ascomycota</taxon>
        <taxon>Pezizomycotina</taxon>
        <taxon>Sordariomycetes</taxon>
        <taxon>Hypocreomycetidae</taxon>
        <taxon>Hypocreales</taxon>
        <taxon>Hypocreaceae</taxon>
        <taxon>Cladobotryum</taxon>
    </lineage>
</organism>
<name>A0ABR0T2B0_9HYPO</name>
<accession>A0ABR0T2B0</accession>
<reference evidence="2 3" key="1">
    <citation type="submission" date="2024-01" db="EMBL/GenBank/DDBJ databases">
        <title>Complete genome of Cladobotryum mycophilum ATHUM6906.</title>
        <authorList>
            <person name="Christinaki A.C."/>
            <person name="Myridakis A.I."/>
            <person name="Kouvelis V.N."/>
        </authorList>
    </citation>
    <scope>NUCLEOTIDE SEQUENCE [LARGE SCALE GENOMIC DNA]</scope>
    <source>
        <strain evidence="2 3">ATHUM6906</strain>
    </source>
</reference>
<protein>
    <submittedName>
        <fullName evidence="2">Nucleotidyltransferase lcsQ</fullName>
    </submittedName>
</protein>
<dbReference type="Proteomes" id="UP001338125">
    <property type="component" value="Unassembled WGS sequence"/>
</dbReference>
<dbReference type="SUPFAM" id="SSF81891">
    <property type="entry name" value="Poly A polymerase C-terminal region-like"/>
    <property type="match status" value="1"/>
</dbReference>
<evidence type="ECO:0000313" key="3">
    <source>
        <dbReference type="Proteomes" id="UP001338125"/>
    </source>
</evidence>